<proteinExistence type="predicted"/>
<sequence length="134" mass="15050">MDEDEWYRRHGLRPADLEPVRALLREQTALGVHNDSALIHLGCVQLFLHGDLADVPLIWRAKHSSFDAACSVEWQLLCGAGRERTLDHLRALGTAEAGEVLAYLSIVDPADVAAFSVEEQSRWYAQYYEAEEVS</sequence>
<keyword evidence="2" id="KW-1185">Reference proteome</keyword>
<organism evidence="1 2">
    <name type="scientific">Micromonospora chersina</name>
    <dbReference type="NCBI Taxonomy" id="47854"/>
    <lineage>
        <taxon>Bacteria</taxon>
        <taxon>Bacillati</taxon>
        <taxon>Actinomycetota</taxon>
        <taxon>Actinomycetes</taxon>
        <taxon>Micromonosporales</taxon>
        <taxon>Micromonosporaceae</taxon>
        <taxon>Micromonospora</taxon>
    </lineage>
</organism>
<dbReference type="RefSeq" id="WP_091313276.1">
    <property type="nucleotide sequence ID" value="NZ_FMIB01000002.1"/>
</dbReference>
<dbReference type="AlphaFoldDB" id="A0A1C6V0U2"/>
<dbReference type="GeneID" id="43279556"/>
<accession>A0A1C6V0U2</accession>
<dbReference type="Proteomes" id="UP000198605">
    <property type="component" value="Unassembled WGS sequence"/>
</dbReference>
<dbReference type="EMBL" id="FMIB01000002">
    <property type="protein sequence ID" value="SCL59919.1"/>
    <property type="molecule type" value="Genomic_DNA"/>
</dbReference>
<gene>
    <name evidence="1" type="ORF">GA0070603_2914</name>
</gene>
<name>A0A1C6V0U2_9ACTN</name>
<dbReference type="OrthoDB" id="2652375at2"/>
<reference evidence="2" key="1">
    <citation type="submission" date="2016-06" db="EMBL/GenBank/DDBJ databases">
        <authorList>
            <person name="Varghese N."/>
            <person name="Submissions Spin"/>
        </authorList>
    </citation>
    <scope>NUCLEOTIDE SEQUENCE [LARGE SCALE GENOMIC DNA]</scope>
    <source>
        <strain evidence="2">DSM 44151</strain>
    </source>
</reference>
<dbReference type="STRING" id="47854.GA0070603_2914"/>
<protein>
    <submittedName>
        <fullName evidence="1">Uncharacterized protein</fullName>
    </submittedName>
</protein>
<evidence type="ECO:0000313" key="2">
    <source>
        <dbReference type="Proteomes" id="UP000198605"/>
    </source>
</evidence>
<evidence type="ECO:0000313" key="1">
    <source>
        <dbReference type="EMBL" id="SCL59919.1"/>
    </source>
</evidence>